<dbReference type="Proteomes" id="UP000054826">
    <property type="component" value="Unassembled WGS sequence"/>
</dbReference>
<reference evidence="2 3" key="1">
    <citation type="submission" date="2015-01" db="EMBL/GenBank/DDBJ databases">
        <title>Evolution of Trichinella species and genotypes.</title>
        <authorList>
            <person name="Korhonen P.K."/>
            <person name="Edoardo P."/>
            <person name="Giuseppe L.R."/>
            <person name="Gasser R.B."/>
        </authorList>
    </citation>
    <scope>NUCLEOTIDE SEQUENCE [LARGE SCALE GENOMIC DNA]</scope>
    <source>
        <strain evidence="2">ISS176</strain>
    </source>
</reference>
<feature type="domain" description="MULE transposase" evidence="1">
    <location>
        <begin position="121"/>
        <end position="206"/>
    </location>
</feature>
<evidence type="ECO:0000313" key="2">
    <source>
        <dbReference type="EMBL" id="KRZ37558.1"/>
    </source>
</evidence>
<accession>A0A0V1JRI9</accession>
<dbReference type="AlphaFoldDB" id="A0A0V1JRI9"/>
<sequence length="254" mass="27837">MADVCEFCLVPNCCGGMSIDRKGCGGAIWTNVDVTSVIKRNDHIGCCLVDEHIAYKAGKKAKRYPKLTKHRPELQISDPFRATKTGGEFLLWQSASRRILVFVAIHVDSNIRLLAALQTCGMDGIFKVGPQWYQRLFTIYAFVAGNLLPVVCCLCTGEDIGTYGFIFQALINKAAVLIVSLNPQTIICDFQTALIPAIQGYFPKISEVNITITTNTCSWQPLSSPVLQVDTSDSLLEAGTMGNLVRSCSCMSRN</sequence>
<dbReference type="Pfam" id="PF10551">
    <property type="entry name" value="MULE"/>
    <property type="match status" value="1"/>
</dbReference>
<dbReference type="InterPro" id="IPR018289">
    <property type="entry name" value="MULE_transposase_dom"/>
</dbReference>
<gene>
    <name evidence="2" type="ORF">T4C_5306</name>
</gene>
<evidence type="ECO:0000259" key="1">
    <source>
        <dbReference type="Pfam" id="PF10551"/>
    </source>
</evidence>
<name>A0A0V1JRI9_TRIPS</name>
<dbReference type="EMBL" id="JYDV01000057">
    <property type="protein sequence ID" value="KRZ37558.1"/>
    <property type="molecule type" value="Genomic_DNA"/>
</dbReference>
<organism evidence="2 3">
    <name type="scientific">Trichinella pseudospiralis</name>
    <name type="common">Parasitic roundworm</name>
    <dbReference type="NCBI Taxonomy" id="6337"/>
    <lineage>
        <taxon>Eukaryota</taxon>
        <taxon>Metazoa</taxon>
        <taxon>Ecdysozoa</taxon>
        <taxon>Nematoda</taxon>
        <taxon>Enoplea</taxon>
        <taxon>Dorylaimia</taxon>
        <taxon>Trichinellida</taxon>
        <taxon>Trichinellidae</taxon>
        <taxon>Trichinella</taxon>
    </lineage>
</organism>
<proteinExistence type="predicted"/>
<comment type="caution">
    <text evidence="2">The sequence shown here is derived from an EMBL/GenBank/DDBJ whole genome shotgun (WGS) entry which is preliminary data.</text>
</comment>
<evidence type="ECO:0000313" key="3">
    <source>
        <dbReference type="Proteomes" id="UP000054826"/>
    </source>
</evidence>
<protein>
    <recommendedName>
        <fullName evidence="1">MULE transposase domain-containing protein</fullName>
    </recommendedName>
</protein>